<keyword evidence="2" id="KW-1185">Reference proteome</keyword>
<evidence type="ECO:0000313" key="2">
    <source>
        <dbReference type="Proteomes" id="UP000823775"/>
    </source>
</evidence>
<proteinExistence type="predicted"/>
<name>A0ABS8RVQ1_DATST</name>
<comment type="caution">
    <text evidence="1">The sequence shown here is derived from an EMBL/GenBank/DDBJ whole genome shotgun (WGS) entry which is preliminary data.</text>
</comment>
<accession>A0ABS8RVQ1</accession>
<organism evidence="1 2">
    <name type="scientific">Datura stramonium</name>
    <name type="common">Jimsonweed</name>
    <name type="synonym">Common thornapple</name>
    <dbReference type="NCBI Taxonomy" id="4076"/>
    <lineage>
        <taxon>Eukaryota</taxon>
        <taxon>Viridiplantae</taxon>
        <taxon>Streptophyta</taxon>
        <taxon>Embryophyta</taxon>
        <taxon>Tracheophyta</taxon>
        <taxon>Spermatophyta</taxon>
        <taxon>Magnoliopsida</taxon>
        <taxon>eudicotyledons</taxon>
        <taxon>Gunneridae</taxon>
        <taxon>Pentapetalae</taxon>
        <taxon>asterids</taxon>
        <taxon>lamiids</taxon>
        <taxon>Solanales</taxon>
        <taxon>Solanaceae</taxon>
        <taxon>Solanoideae</taxon>
        <taxon>Datureae</taxon>
        <taxon>Datura</taxon>
    </lineage>
</organism>
<gene>
    <name evidence="1" type="ORF">HAX54_008702</name>
</gene>
<reference evidence="1 2" key="1">
    <citation type="journal article" date="2021" name="BMC Genomics">
        <title>Datura genome reveals duplications of psychoactive alkaloid biosynthetic genes and high mutation rate following tissue culture.</title>
        <authorList>
            <person name="Rajewski A."/>
            <person name="Carter-House D."/>
            <person name="Stajich J."/>
            <person name="Litt A."/>
        </authorList>
    </citation>
    <scope>NUCLEOTIDE SEQUENCE [LARGE SCALE GENOMIC DNA]</scope>
    <source>
        <strain evidence="1">AR-01</strain>
    </source>
</reference>
<evidence type="ECO:0000313" key="1">
    <source>
        <dbReference type="EMBL" id="MCD7450844.1"/>
    </source>
</evidence>
<sequence>MITKRLTIILEGYTDTQNLLFELTSTTQNLHFELYTRLGCSSSARPSAMDKANVTMFQPHTARPATSLKIRWPVQATALPKVRAPALTGSSAASVGCFRMPAPRKPARMPALSARMSALLAGPQDARLPRESSPVPCISHKLALPSPGRVIPQLALPLAVSLFSQVIPSFPCPRPALDRAIAYASYPIACLAFDHA</sequence>
<protein>
    <submittedName>
        <fullName evidence="1">Uncharacterized protein</fullName>
    </submittedName>
</protein>
<dbReference type="EMBL" id="JACEIK010000146">
    <property type="protein sequence ID" value="MCD7450844.1"/>
    <property type="molecule type" value="Genomic_DNA"/>
</dbReference>
<dbReference type="Proteomes" id="UP000823775">
    <property type="component" value="Unassembled WGS sequence"/>
</dbReference>